<dbReference type="InterPro" id="IPR016181">
    <property type="entry name" value="Acyl_CoA_acyltransferase"/>
</dbReference>
<dbReference type="InterPro" id="IPR050644">
    <property type="entry name" value="PG_Glycine_Bridge_Synth"/>
</dbReference>
<dbReference type="Gene3D" id="3.40.630.30">
    <property type="match status" value="1"/>
</dbReference>
<dbReference type="eggNOG" id="COG3146">
    <property type="taxonomic scope" value="Bacteria"/>
</dbReference>
<sequence>MFEIRRYDDRRHDEWNAFVAQSKNGTFLFDRRYMDYHADRFADHSLMAYRNGRLYALLPAHREGDRLLSHGGLTYGGLITDAHTTAADTVVLFQELAELLRADGIRQVYYKVMPWIYHCLPAEEDLYALFRTGHARLVARDIASVIDLSHPLRWERVRRRALARAQQNGITVEQADDFAPFWQILTDNLSHRYGVRPVHTLDEIRLLHARFPDNIVLYNAYHDGNIIAGVVLYLTPQVVHAQYSSSTEEGKKIGAMDALYHTIFNQIDTDRYRFFDFGRSTEHEGSYLNASLIFQKEGLGGRGMCYDAYEWTLYD</sequence>
<dbReference type="PANTHER" id="PTHR36174:SF1">
    <property type="entry name" value="LIPID II:GLYCINE GLYCYLTRANSFERASE"/>
    <property type="match status" value="1"/>
</dbReference>
<evidence type="ECO:0000313" key="3">
    <source>
        <dbReference type="Proteomes" id="UP000004394"/>
    </source>
</evidence>
<dbReference type="Pfam" id="PF13480">
    <property type="entry name" value="Acetyltransf_6"/>
    <property type="match status" value="1"/>
</dbReference>
<organism evidence="2 3">
    <name type="scientific">Hoylesella marshii DSM 16973 = JCM 13450</name>
    <dbReference type="NCBI Taxonomy" id="862515"/>
    <lineage>
        <taxon>Bacteria</taxon>
        <taxon>Pseudomonadati</taxon>
        <taxon>Bacteroidota</taxon>
        <taxon>Bacteroidia</taxon>
        <taxon>Bacteroidales</taxon>
        <taxon>Prevotellaceae</taxon>
        <taxon>Hoylesella</taxon>
    </lineage>
</organism>
<dbReference type="InterPro" id="IPR038740">
    <property type="entry name" value="BioF2-like_GNAT_dom"/>
</dbReference>
<feature type="domain" description="BioF2-like acetyltransferase" evidence="1">
    <location>
        <begin position="159"/>
        <end position="283"/>
    </location>
</feature>
<dbReference type="EMBL" id="AEEI01000053">
    <property type="protein sequence ID" value="EFM01146.1"/>
    <property type="molecule type" value="Genomic_DNA"/>
</dbReference>
<evidence type="ECO:0000259" key="1">
    <source>
        <dbReference type="Pfam" id="PF13480"/>
    </source>
</evidence>
<proteinExistence type="predicted"/>
<evidence type="ECO:0000313" key="2">
    <source>
        <dbReference type="EMBL" id="EFM01146.1"/>
    </source>
</evidence>
<accession>E0NUN9</accession>
<dbReference type="OrthoDB" id="9808687at2"/>
<protein>
    <recommendedName>
        <fullName evidence="1">BioF2-like acetyltransferase domain-containing protein</fullName>
    </recommendedName>
</protein>
<dbReference type="AlphaFoldDB" id="E0NUN9"/>
<dbReference type="HOGENOM" id="CLU_073603_0_0_10"/>
<name>E0NUN9_9BACT</name>
<reference evidence="2" key="1">
    <citation type="submission" date="2010-07" db="EMBL/GenBank/DDBJ databases">
        <authorList>
            <person name="Muzny D."/>
            <person name="Qin X."/>
            <person name="Deng J."/>
            <person name="Jiang H."/>
            <person name="Liu Y."/>
            <person name="Qu J."/>
            <person name="Song X.-Z."/>
            <person name="Zhang L."/>
            <person name="Thornton R."/>
            <person name="Coyle M."/>
            <person name="Francisco L."/>
            <person name="Jackson L."/>
            <person name="Javaid M."/>
            <person name="Korchina V."/>
            <person name="Kovar C."/>
            <person name="Mata R."/>
            <person name="Mathew T."/>
            <person name="Ngo R."/>
            <person name="Nguyen L."/>
            <person name="Nguyen N."/>
            <person name="Okwuonu G."/>
            <person name="Ongeri F."/>
            <person name="Pham C."/>
            <person name="Simmons D."/>
            <person name="Wilczek-Boney K."/>
            <person name="Hale W."/>
            <person name="Jakkamsetti A."/>
            <person name="Pham P."/>
            <person name="Ruth R."/>
            <person name="San Lucas F."/>
            <person name="Warren J."/>
            <person name="Zhang J."/>
            <person name="Zhao Z."/>
            <person name="Zhou C."/>
            <person name="Zhu D."/>
            <person name="Lee S."/>
            <person name="Bess C."/>
            <person name="Blankenburg K."/>
            <person name="Forbes L."/>
            <person name="Fu Q."/>
            <person name="Gubbala S."/>
            <person name="Hirani K."/>
            <person name="Jayaseelan J.C."/>
            <person name="Lara F."/>
            <person name="Munidasa M."/>
            <person name="Palculict T."/>
            <person name="Patil S."/>
            <person name="Pu L.-L."/>
            <person name="Saada N."/>
            <person name="Tang L."/>
            <person name="Weissenberger G."/>
            <person name="Zhu Y."/>
            <person name="Hemphill L."/>
            <person name="Shang Y."/>
            <person name="Youmans B."/>
            <person name="Ayvaz T."/>
            <person name="Ross M."/>
            <person name="Santibanez J."/>
            <person name="Aqrawi P."/>
            <person name="Gross S."/>
            <person name="Joshi V."/>
            <person name="Fowler G."/>
            <person name="Nazareth L."/>
            <person name="Reid J."/>
            <person name="Worley K."/>
            <person name="Petrosino J."/>
            <person name="Highlander S."/>
            <person name="Gibbs R."/>
        </authorList>
    </citation>
    <scope>NUCLEOTIDE SEQUENCE [LARGE SCALE GENOMIC DNA]</scope>
    <source>
        <strain evidence="2">DSM 16973</strain>
    </source>
</reference>
<dbReference type="STRING" id="862515.HMPREF0658_1894"/>
<dbReference type="BioCyc" id="PMAR862515-HMP:GMOO-1920-MONOMER"/>
<keyword evidence="3" id="KW-1185">Reference proteome</keyword>
<dbReference type="Proteomes" id="UP000004394">
    <property type="component" value="Unassembled WGS sequence"/>
</dbReference>
<dbReference type="PANTHER" id="PTHR36174">
    <property type="entry name" value="LIPID II:GLYCINE GLYCYLTRANSFERASE"/>
    <property type="match status" value="1"/>
</dbReference>
<comment type="caution">
    <text evidence="2">The sequence shown here is derived from an EMBL/GenBank/DDBJ whole genome shotgun (WGS) entry which is preliminary data.</text>
</comment>
<dbReference type="RefSeq" id="WP_006950234.1">
    <property type="nucleotide sequence ID" value="NZ_BAJI01000012.1"/>
</dbReference>
<dbReference type="SUPFAM" id="SSF55729">
    <property type="entry name" value="Acyl-CoA N-acyltransferases (Nat)"/>
    <property type="match status" value="1"/>
</dbReference>
<gene>
    <name evidence="2" type="ORF">HMPREF0658_1894</name>
</gene>